<evidence type="ECO:0000313" key="2">
    <source>
        <dbReference type="Proteomes" id="UP000432350"/>
    </source>
</evidence>
<dbReference type="RefSeq" id="WP_159333277.1">
    <property type="nucleotide sequence ID" value="NZ_JBPFRC010000005.1"/>
</dbReference>
<sequence>MTKTHTGQSFPSENDYALLICKAKRIDPKNYLDMVHDSIVNSHRLDDALSLLNGLKYSYKSVIPNDNRKLIITDQVCKKCNEVYPINFFEDLITNGSVYKRNECRNCRKKYRNELYAKNKNTYRENVIKRSKGHFCKTCNKTFSEADLLKFKNPEKKIKRNCIQCRLIKKNKGAYLYRRRHPEKLKVSRSKYSKSNKKYIEAYHFKNREIIKEKKRLWRQKNRKKINDYKRLYASNNREKVREYVRKSRRKNKELSNN</sequence>
<dbReference type="EMBL" id="CABWMV010000003">
    <property type="protein sequence ID" value="VXC45349.1"/>
    <property type="molecule type" value="Genomic_DNA"/>
</dbReference>
<proteinExistence type="predicted"/>
<protein>
    <submittedName>
        <fullName evidence="1">Uncharacterized protein</fullName>
    </submittedName>
</protein>
<organism evidence="1 2">
    <name type="scientific">Sphingobacterium multivorum</name>
    <dbReference type="NCBI Taxonomy" id="28454"/>
    <lineage>
        <taxon>Bacteria</taxon>
        <taxon>Pseudomonadati</taxon>
        <taxon>Bacteroidota</taxon>
        <taxon>Sphingobacteriia</taxon>
        <taxon>Sphingobacteriales</taxon>
        <taxon>Sphingobacteriaceae</taxon>
        <taxon>Sphingobacterium</taxon>
    </lineage>
</organism>
<reference evidence="1 2" key="1">
    <citation type="submission" date="2019-10" db="EMBL/GenBank/DDBJ databases">
        <authorList>
            <person name="Karimi E."/>
        </authorList>
    </citation>
    <scope>NUCLEOTIDE SEQUENCE [LARGE SCALE GENOMIC DNA]</scope>
    <source>
        <strain evidence="1">Sphingobacterium sp. 8BC</strain>
    </source>
</reference>
<dbReference type="Proteomes" id="UP000432350">
    <property type="component" value="Unassembled WGS sequence"/>
</dbReference>
<gene>
    <name evidence="1" type="ORF">SPHINGO8BC_110273</name>
</gene>
<dbReference type="AlphaFoldDB" id="A0A653YSB7"/>
<accession>A0A653YSB7</accession>
<evidence type="ECO:0000313" key="1">
    <source>
        <dbReference type="EMBL" id="VXC45349.1"/>
    </source>
</evidence>
<name>A0A653YSB7_SPHMU</name>